<keyword evidence="5" id="KW-0378">Hydrolase</keyword>
<reference evidence="9" key="1">
    <citation type="submission" date="2022-01" db="UniProtKB">
        <authorList>
            <consortium name="EnsemblMetazoa"/>
        </authorList>
    </citation>
    <scope>IDENTIFICATION</scope>
</reference>
<evidence type="ECO:0000256" key="5">
    <source>
        <dbReference type="ARBA" id="ARBA00022801"/>
    </source>
</evidence>
<comment type="similarity">
    <text evidence="2">Belongs to the histidine acid phosphatase family.</text>
</comment>
<dbReference type="EC" id="3.1.3.2" evidence="3"/>
<evidence type="ECO:0000256" key="3">
    <source>
        <dbReference type="ARBA" id="ARBA00012646"/>
    </source>
</evidence>
<dbReference type="PANTHER" id="PTHR11567:SF211">
    <property type="entry name" value="PROSTATIC ACID PHOSPHATASE"/>
    <property type="match status" value="1"/>
</dbReference>
<comment type="catalytic activity">
    <reaction evidence="1">
        <text>a phosphate monoester + H2O = an alcohol + phosphate</text>
        <dbReference type="Rhea" id="RHEA:15017"/>
        <dbReference type="ChEBI" id="CHEBI:15377"/>
        <dbReference type="ChEBI" id="CHEBI:30879"/>
        <dbReference type="ChEBI" id="CHEBI:43474"/>
        <dbReference type="ChEBI" id="CHEBI:67140"/>
        <dbReference type="EC" id="3.1.3.2"/>
    </reaction>
</comment>
<dbReference type="PANTHER" id="PTHR11567">
    <property type="entry name" value="ACID PHOSPHATASE-RELATED"/>
    <property type="match status" value="1"/>
</dbReference>
<evidence type="ECO:0000313" key="9">
    <source>
        <dbReference type="EnsemblMetazoa" id="XP_024080937.1"/>
    </source>
</evidence>
<dbReference type="EnsemblMetazoa" id="XM_024225169.1">
    <property type="protein sequence ID" value="XP_024080937.1"/>
    <property type="gene ID" value="LOC106673467"/>
</dbReference>
<evidence type="ECO:0000256" key="2">
    <source>
        <dbReference type="ARBA" id="ARBA00005375"/>
    </source>
</evidence>
<keyword evidence="10" id="KW-1185">Reference proteome</keyword>
<dbReference type="Proteomes" id="UP000494040">
    <property type="component" value="Unassembled WGS sequence"/>
</dbReference>
<dbReference type="Pfam" id="PF00328">
    <property type="entry name" value="His_Phos_2"/>
    <property type="match status" value="1"/>
</dbReference>
<feature type="signal peptide" evidence="8">
    <location>
        <begin position="1"/>
        <end position="20"/>
    </location>
</feature>
<dbReference type="OrthoDB" id="10257284at2759"/>
<dbReference type="GeneID" id="106673467"/>
<dbReference type="PROSITE" id="PS00778">
    <property type="entry name" value="HIS_ACID_PHOSPHAT_2"/>
    <property type="match status" value="1"/>
</dbReference>
<evidence type="ECO:0000256" key="1">
    <source>
        <dbReference type="ARBA" id="ARBA00000032"/>
    </source>
</evidence>
<evidence type="ECO:0000256" key="7">
    <source>
        <dbReference type="ARBA" id="ARBA00023180"/>
    </source>
</evidence>
<accession>A0A8I6SS03</accession>
<dbReference type="AlphaFoldDB" id="A0A8I6SS03"/>
<dbReference type="CDD" id="cd07061">
    <property type="entry name" value="HP_HAP_like"/>
    <property type="match status" value="1"/>
</dbReference>
<dbReference type="RefSeq" id="XP_024080937.1">
    <property type="nucleotide sequence ID" value="XM_024225169.1"/>
</dbReference>
<dbReference type="InterPro" id="IPR033379">
    <property type="entry name" value="Acid_Pase_AS"/>
</dbReference>
<keyword evidence="7" id="KW-0325">Glycoprotein</keyword>
<evidence type="ECO:0000256" key="8">
    <source>
        <dbReference type="SAM" id="SignalP"/>
    </source>
</evidence>
<evidence type="ECO:0000256" key="4">
    <source>
        <dbReference type="ARBA" id="ARBA00022729"/>
    </source>
</evidence>
<dbReference type="InterPro" id="IPR000560">
    <property type="entry name" value="His_Pase_clade-2"/>
</dbReference>
<keyword evidence="4 8" id="KW-0732">Signal</keyword>
<organism evidence="9 10">
    <name type="scientific">Cimex lectularius</name>
    <name type="common">Bed bug</name>
    <name type="synonym">Acanthia lectularia</name>
    <dbReference type="NCBI Taxonomy" id="79782"/>
    <lineage>
        <taxon>Eukaryota</taxon>
        <taxon>Metazoa</taxon>
        <taxon>Ecdysozoa</taxon>
        <taxon>Arthropoda</taxon>
        <taxon>Hexapoda</taxon>
        <taxon>Insecta</taxon>
        <taxon>Pterygota</taxon>
        <taxon>Neoptera</taxon>
        <taxon>Paraneoptera</taxon>
        <taxon>Hemiptera</taxon>
        <taxon>Heteroptera</taxon>
        <taxon>Panheteroptera</taxon>
        <taxon>Cimicomorpha</taxon>
        <taxon>Cimicidae</taxon>
        <taxon>Cimex</taxon>
    </lineage>
</organism>
<dbReference type="KEGG" id="clec:106673467"/>
<dbReference type="PROSITE" id="PS00616">
    <property type="entry name" value="HIS_ACID_PHOSPHAT_1"/>
    <property type="match status" value="1"/>
</dbReference>
<proteinExistence type="inferred from homology"/>
<protein>
    <recommendedName>
        <fullName evidence="3">acid phosphatase</fullName>
        <ecNumber evidence="3">3.1.3.2</ecNumber>
    </recommendedName>
</protein>
<dbReference type="SUPFAM" id="SSF53254">
    <property type="entry name" value="Phosphoglycerate mutase-like"/>
    <property type="match status" value="1"/>
</dbReference>
<keyword evidence="6" id="KW-1015">Disulfide bond</keyword>
<sequence>MKTVTLFVIVCSISVSLCLSVDPLDEHFGKVVFANILFRHGERNPIKTYPNDPYKNFWSDNDLAQLTNDGKLHHYKLGKWFRQRYNHLFPKDGYNHNTVYIRSTDVDRTLMSAQANAAGMFPLERKDHWSDVNWQPIPIHTTPQKEDKVLAMKAPCSKFNALINKFKNSEYIKELNRKYDFFLQYLRHNTGDNVTLYTIEYVYSTLIVENRTNLELPKWTKSVFPDILEKFTGLSFAFTTHTTEMKRLKGGPLLKDMLESFQSKLNAQQHFPRNITVYSAHDTTVAFLLNTLGVYDFVPPPFAAAVLVELRQNKNNEKFVTVLYKNSTVEAEPHLLTVPGCTKACPLDKFIYLLKPVIPTNWDEECKESID</sequence>
<dbReference type="InterPro" id="IPR050645">
    <property type="entry name" value="Histidine_acid_phosphatase"/>
</dbReference>
<evidence type="ECO:0000256" key="6">
    <source>
        <dbReference type="ARBA" id="ARBA00023157"/>
    </source>
</evidence>
<dbReference type="OMA" id="TYDTLHC"/>
<feature type="chain" id="PRO_5035318483" description="acid phosphatase" evidence="8">
    <location>
        <begin position="21"/>
        <end position="371"/>
    </location>
</feature>
<name>A0A8I6SS03_CIMLE</name>
<dbReference type="GO" id="GO:0003993">
    <property type="term" value="F:acid phosphatase activity"/>
    <property type="evidence" value="ECO:0007669"/>
    <property type="project" value="UniProtKB-EC"/>
</dbReference>
<evidence type="ECO:0000313" key="10">
    <source>
        <dbReference type="Proteomes" id="UP000494040"/>
    </source>
</evidence>
<dbReference type="InterPro" id="IPR029033">
    <property type="entry name" value="His_PPase_superfam"/>
</dbReference>
<dbReference type="Gene3D" id="3.40.50.1240">
    <property type="entry name" value="Phosphoglycerate mutase-like"/>
    <property type="match status" value="1"/>
</dbReference>